<organism evidence="1 2">
    <name type="scientific">Limoniibacter endophyticus</name>
    <dbReference type="NCBI Taxonomy" id="1565040"/>
    <lineage>
        <taxon>Bacteria</taxon>
        <taxon>Pseudomonadati</taxon>
        <taxon>Pseudomonadota</taxon>
        <taxon>Alphaproteobacteria</taxon>
        <taxon>Hyphomicrobiales</taxon>
        <taxon>Bartonellaceae</taxon>
        <taxon>Limoniibacter</taxon>
    </lineage>
</organism>
<proteinExistence type="predicted"/>
<protein>
    <submittedName>
        <fullName evidence="1">Uncharacterized protein</fullName>
    </submittedName>
</protein>
<dbReference type="RefSeq" id="WP_189486910.1">
    <property type="nucleotide sequence ID" value="NZ_BMZO01000001.1"/>
</dbReference>
<dbReference type="Gene3D" id="1.20.140.160">
    <property type="match status" value="1"/>
</dbReference>
<dbReference type="SUPFAM" id="SSF88946">
    <property type="entry name" value="Sigma2 domain of RNA polymerase sigma factors"/>
    <property type="match status" value="1"/>
</dbReference>
<keyword evidence="2" id="KW-1185">Reference proteome</keyword>
<evidence type="ECO:0000313" key="2">
    <source>
        <dbReference type="Proteomes" id="UP000641137"/>
    </source>
</evidence>
<dbReference type="EMBL" id="BMZO01000001">
    <property type="protein sequence ID" value="GHC61390.1"/>
    <property type="molecule type" value="Genomic_DNA"/>
</dbReference>
<reference evidence="1" key="2">
    <citation type="submission" date="2020-09" db="EMBL/GenBank/DDBJ databases">
        <authorList>
            <person name="Sun Q."/>
            <person name="Kim S."/>
        </authorList>
    </citation>
    <scope>NUCLEOTIDE SEQUENCE</scope>
    <source>
        <strain evidence="1">KCTC 42097</strain>
    </source>
</reference>
<comment type="caution">
    <text evidence="1">The sequence shown here is derived from an EMBL/GenBank/DDBJ whole genome shotgun (WGS) entry which is preliminary data.</text>
</comment>
<dbReference type="GO" id="GO:0006352">
    <property type="term" value="P:DNA-templated transcription initiation"/>
    <property type="evidence" value="ECO:0007669"/>
    <property type="project" value="InterPro"/>
</dbReference>
<gene>
    <name evidence="1" type="ORF">GCM10010136_01900</name>
</gene>
<dbReference type="InterPro" id="IPR013325">
    <property type="entry name" value="RNA_pol_sigma_r2"/>
</dbReference>
<dbReference type="AlphaFoldDB" id="A0A8J3DKN3"/>
<sequence>MEAANDNHQRPREFDDKLVAHLPFLHKISRELARNSEEAEELVAMTLLAALRRWRVAVQYASFMNWLRLTMRAQRNWMIRKIRPTAEMPLNLAASVNVEASVDANAVVASLSGSRKGRMMLAVGAGYTYEEAGAMEGVSRKRVYQIVQEYRRAA</sequence>
<dbReference type="Proteomes" id="UP000641137">
    <property type="component" value="Unassembled WGS sequence"/>
</dbReference>
<dbReference type="GO" id="GO:0003700">
    <property type="term" value="F:DNA-binding transcription factor activity"/>
    <property type="evidence" value="ECO:0007669"/>
    <property type="project" value="InterPro"/>
</dbReference>
<name>A0A8J3DKN3_9HYPH</name>
<evidence type="ECO:0000313" key="1">
    <source>
        <dbReference type="EMBL" id="GHC61390.1"/>
    </source>
</evidence>
<accession>A0A8J3DKN3</accession>
<reference evidence="1" key="1">
    <citation type="journal article" date="2014" name="Int. J. Syst. Evol. Microbiol.">
        <title>Complete genome sequence of Corynebacterium casei LMG S-19264T (=DSM 44701T), isolated from a smear-ripened cheese.</title>
        <authorList>
            <consortium name="US DOE Joint Genome Institute (JGI-PGF)"/>
            <person name="Walter F."/>
            <person name="Albersmeier A."/>
            <person name="Kalinowski J."/>
            <person name="Ruckert C."/>
        </authorList>
    </citation>
    <scope>NUCLEOTIDE SEQUENCE</scope>
    <source>
        <strain evidence="1">KCTC 42097</strain>
    </source>
</reference>